<dbReference type="EMBL" id="BAAAEN010000005">
    <property type="protein sequence ID" value="GAA0501431.1"/>
    <property type="molecule type" value="Genomic_DNA"/>
</dbReference>
<dbReference type="SUPFAM" id="SSF50249">
    <property type="entry name" value="Nucleic acid-binding proteins"/>
    <property type="match status" value="1"/>
</dbReference>
<evidence type="ECO:0000256" key="6">
    <source>
        <dbReference type="HAMAP-Rule" id="MF_01345"/>
    </source>
</evidence>
<evidence type="ECO:0000256" key="4">
    <source>
        <dbReference type="ARBA" id="ARBA00022980"/>
    </source>
</evidence>
<dbReference type="PANTHER" id="PTHR10744:SF1">
    <property type="entry name" value="SMALL RIBOSOMAL SUBUNIT PROTEIN US17M"/>
    <property type="match status" value="1"/>
</dbReference>
<keyword evidence="5 6" id="KW-0687">Ribonucleoprotein</keyword>
<dbReference type="InterPro" id="IPR000266">
    <property type="entry name" value="Ribosomal_uS17"/>
</dbReference>
<comment type="similarity">
    <text evidence="1 6 7">Belongs to the universal ribosomal protein uS17 family.</text>
</comment>
<gene>
    <name evidence="6 8" type="primary">rpsQ</name>
    <name evidence="8" type="ORF">GCM10009097_17610</name>
</gene>
<keyword evidence="3 6" id="KW-0694">RNA-binding</keyword>
<evidence type="ECO:0000256" key="2">
    <source>
        <dbReference type="ARBA" id="ARBA00022730"/>
    </source>
</evidence>
<dbReference type="RefSeq" id="WP_087838316.1">
    <property type="nucleotide sequence ID" value="NZ_BAAAEN010000005.1"/>
</dbReference>
<evidence type="ECO:0000256" key="1">
    <source>
        <dbReference type="ARBA" id="ARBA00010254"/>
    </source>
</evidence>
<dbReference type="PROSITE" id="PS00056">
    <property type="entry name" value="RIBOSOMAL_S17"/>
    <property type="match status" value="1"/>
</dbReference>
<comment type="caution">
    <text evidence="8">The sequence shown here is derived from an EMBL/GenBank/DDBJ whole genome shotgun (WGS) entry which is preliminary data.</text>
</comment>
<evidence type="ECO:0000256" key="3">
    <source>
        <dbReference type="ARBA" id="ARBA00022884"/>
    </source>
</evidence>
<dbReference type="CDD" id="cd00364">
    <property type="entry name" value="Ribosomal_uS17"/>
    <property type="match status" value="1"/>
</dbReference>
<dbReference type="NCBIfam" id="NF004123">
    <property type="entry name" value="PRK05610.1"/>
    <property type="match status" value="1"/>
</dbReference>
<dbReference type="InterPro" id="IPR019979">
    <property type="entry name" value="Ribosomal_uS17_CS"/>
</dbReference>
<comment type="subunit">
    <text evidence="6">Part of the 30S ribosomal subunit.</text>
</comment>
<proteinExistence type="inferred from homology"/>
<accession>A0ABN1BN91</accession>
<keyword evidence="2 6" id="KW-0699">rRNA-binding</keyword>
<reference evidence="8 9" key="1">
    <citation type="journal article" date="2019" name="Int. J. Syst. Evol. Microbiol.">
        <title>The Global Catalogue of Microorganisms (GCM) 10K type strain sequencing project: providing services to taxonomists for standard genome sequencing and annotation.</title>
        <authorList>
            <consortium name="The Broad Institute Genomics Platform"/>
            <consortium name="The Broad Institute Genome Sequencing Center for Infectious Disease"/>
            <person name="Wu L."/>
            <person name="Ma J."/>
        </authorList>
    </citation>
    <scope>NUCLEOTIDE SEQUENCE [LARGE SCALE GENOMIC DNA]</scope>
    <source>
        <strain evidence="8 9">JCM 14330</strain>
    </source>
</reference>
<dbReference type="Pfam" id="PF00366">
    <property type="entry name" value="Ribosomal_S17"/>
    <property type="match status" value="1"/>
</dbReference>
<organism evidence="8 9">
    <name type="scientific">Pigmentiphaga daeguensis</name>
    <dbReference type="NCBI Taxonomy" id="414049"/>
    <lineage>
        <taxon>Bacteria</taxon>
        <taxon>Pseudomonadati</taxon>
        <taxon>Pseudomonadota</taxon>
        <taxon>Betaproteobacteria</taxon>
        <taxon>Burkholderiales</taxon>
        <taxon>Alcaligenaceae</taxon>
        <taxon>Pigmentiphaga</taxon>
    </lineage>
</organism>
<evidence type="ECO:0000313" key="8">
    <source>
        <dbReference type="EMBL" id="GAA0501431.1"/>
    </source>
</evidence>
<name>A0ABN1BN91_9BURK</name>
<keyword evidence="4 6" id="KW-0689">Ribosomal protein</keyword>
<sequence>MSETKLKRTLTGRVVSDKMDKTVTVMVERRVKHPLYGKIVVRSAKYHAHDETNQYKTGDLVEISETRPVSKTKAWSVVRLVEAARII</sequence>
<keyword evidence="9" id="KW-1185">Reference proteome</keyword>
<dbReference type="Proteomes" id="UP001501706">
    <property type="component" value="Unassembled WGS sequence"/>
</dbReference>
<evidence type="ECO:0000313" key="9">
    <source>
        <dbReference type="Proteomes" id="UP001501706"/>
    </source>
</evidence>
<dbReference type="GO" id="GO:0005840">
    <property type="term" value="C:ribosome"/>
    <property type="evidence" value="ECO:0007669"/>
    <property type="project" value="UniProtKB-KW"/>
</dbReference>
<dbReference type="Gene3D" id="2.40.50.140">
    <property type="entry name" value="Nucleic acid-binding proteins"/>
    <property type="match status" value="1"/>
</dbReference>
<protein>
    <recommendedName>
        <fullName evidence="6">Small ribosomal subunit protein uS17</fullName>
    </recommendedName>
</protein>
<dbReference type="InterPro" id="IPR012340">
    <property type="entry name" value="NA-bd_OB-fold"/>
</dbReference>
<evidence type="ECO:0000256" key="7">
    <source>
        <dbReference type="RuleBase" id="RU003872"/>
    </source>
</evidence>
<evidence type="ECO:0000256" key="5">
    <source>
        <dbReference type="ARBA" id="ARBA00023274"/>
    </source>
</evidence>
<dbReference type="PANTHER" id="PTHR10744">
    <property type="entry name" value="40S RIBOSOMAL PROTEIN S11 FAMILY MEMBER"/>
    <property type="match status" value="1"/>
</dbReference>
<dbReference type="PRINTS" id="PR00973">
    <property type="entry name" value="RIBOSOMALS17"/>
</dbReference>
<dbReference type="InterPro" id="IPR019984">
    <property type="entry name" value="Ribosomal_uS17_bact/chlr"/>
</dbReference>
<comment type="function">
    <text evidence="6">One of the primary rRNA binding proteins, it binds specifically to the 5'-end of 16S ribosomal RNA.</text>
</comment>
<dbReference type="NCBIfam" id="TIGR03635">
    <property type="entry name" value="uS17_bact"/>
    <property type="match status" value="1"/>
</dbReference>
<dbReference type="HAMAP" id="MF_01345_B">
    <property type="entry name" value="Ribosomal_uS17_B"/>
    <property type="match status" value="1"/>
</dbReference>